<sequence length="197" mass="22311">MNLPSSMIVTLIITATILTAVAFQPVVKAELNVEVKSVQGLQQTIKVKQQKKQVKKLKLEANRKNINDLIIVGSSSTIDISEVENFWLTLNKNTSLQNRVNKISPKTYTLYTDFNTNYSQAKVTIGYDIKDIEPAIDKNYKVPVGDYKIVLSPAKYSQEILFDTWEKLDYQRTIEAVLEEHIVNANGEIISVSVLYK</sequence>
<dbReference type="AlphaFoldDB" id="A0A1I1GUF9"/>
<evidence type="ECO:0000313" key="1">
    <source>
        <dbReference type="EMBL" id="SFC12833.1"/>
    </source>
</evidence>
<dbReference type="OrthoDB" id="5870161at2"/>
<dbReference type="RefSeq" id="WP_091980756.1">
    <property type="nucleotide sequence ID" value="NZ_FOLO01000005.1"/>
</dbReference>
<reference evidence="1 2" key="1">
    <citation type="submission" date="2016-10" db="EMBL/GenBank/DDBJ databases">
        <authorList>
            <person name="de Groot N.N."/>
        </authorList>
    </citation>
    <scope>NUCLEOTIDE SEQUENCE [LARGE SCALE GENOMIC DNA]</scope>
    <source>
        <strain evidence="1 2">DSM 6059</strain>
    </source>
</reference>
<dbReference type="EMBL" id="FOLO01000005">
    <property type="protein sequence ID" value="SFC12833.1"/>
    <property type="molecule type" value="Genomic_DNA"/>
</dbReference>
<proteinExistence type="predicted"/>
<gene>
    <name evidence="1" type="ORF">SAMN02745724_00961</name>
</gene>
<keyword evidence="2" id="KW-1185">Reference proteome</keyword>
<organism evidence="1 2">
    <name type="scientific">Pseudoalteromonas denitrificans DSM 6059</name>
    <dbReference type="NCBI Taxonomy" id="1123010"/>
    <lineage>
        <taxon>Bacteria</taxon>
        <taxon>Pseudomonadati</taxon>
        <taxon>Pseudomonadota</taxon>
        <taxon>Gammaproteobacteria</taxon>
        <taxon>Alteromonadales</taxon>
        <taxon>Pseudoalteromonadaceae</taxon>
        <taxon>Pseudoalteromonas</taxon>
    </lineage>
</organism>
<name>A0A1I1GUF9_9GAMM</name>
<dbReference type="Proteomes" id="UP000198862">
    <property type="component" value="Unassembled WGS sequence"/>
</dbReference>
<accession>A0A1I1GUF9</accession>
<evidence type="ECO:0000313" key="2">
    <source>
        <dbReference type="Proteomes" id="UP000198862"/>
    </source>
</evidence>
<protein>
    <submittedName>
        <fullName evidence="1">Uncharacterized protein</fullName>
    </submittedName>
</protein>